<evidence type="ECO:0000313" key="2">
    <source>
        <dbReference type="EMBL" id="KZN01943.1"/>
    </source>
</evidence>
<sequence length="100" mass="11387">MHGDIDDILQSPAEVVEDKISTLIFMACCSKVFICMFLMLHLHLLVPRLEARPLELHRQQKNITEPFLNLFAKRKLIAYGETLAAEPMRISPGGPDPKHH</sequence>
<keyword evidence="1" id="KW-0472">Membrane</keyword>
<accession>A0A162AJE8</accession>
<comment type="caution">
    <text evidence="2">The sequence shown here is derived from an EMBL/GenBank/DDBJ whole genome shotgun (WGS) entry which is preliminary data.</text>
</comment>
<proteinExistence type="predicted"/>
<name>A0A162AJE8_DAUCS</name>
<dbReference type="EMBL" id="LNRQ01000003">
    <property type="protein sequence ID" value="KZN01943.1"/>
    <property type="molecule type" value="Genomic_DNA"/>
</dbReference>
<gene>
    <name evidence="2" type="ORF">DCAR_010697</name>
</gene>
<dbReference type="Gramene" id="KZN01943">
    <property type="protein sequence ID" value="KZN01943"/>
    <property type="gene ID" value="DCAR_010697"/>
</dbReference>
<keyword evidence="1" id="KW-0812">Transmembrane</keyword>
<organism evidence="2">
    <name type="scientific">Daucus carota subsp. sativus</name>
    <name type="common">Carrot</name>
    <dbReference type="NCBI Taxonomy" id="79200"/>
    <lineage>
        <taxon>Eukaryota</taxon>
        <taxon>Viridiplantae</taxon>
        <taxon>Streptophyta</taxon>
        <taxon>Embryophyta</taxon>
        <taxon>Tracheophyta</taxon>
        <taxon>Spermatophyta</taxon>
        <taxon>Magnoliopsida</taxon>
        <taxon>eudicotyledons</taxon>
        <taxon>Gunneridae</taxon>
        <taxon>Pentapetalae</taxon>
        <taxon>asterids</taxon>
        <taxon>campanulids</taxon>
        <taxon>Apiales</taxon>
        <taxon>Apiaceae</taxon>
        <taxon>Apioideae</taxon>
        <taxon>Scandiceae</taxon>
        <taxon>Daucinae</taxon>
        <taxon>Daucus</taxon>
        <taxon>Daucus sect. Daucus</taxon>
    </lineage>
</organism>
<feature type="transmembrane region" description="Helical" evidence="1">
    <location>
        <begin position="20"/>
        <end position="46"/>
    </location>
</feature>
<reference evidence="2" key="1">
    <citation type="journal article" date="2016" name="Nat. Genet.">
        <title>A high-quality carrot genome assembly provides new insights into carotenoid accumulation and asterid genome evolution.</title>
        <authorList>
            <person name="Iorizzo M."/>
            <person name="Ellison S."/>
            <person name="Senalik D."/>
            <person name="Zeng P."/>
            <person name="Satapoomin P."/>
            <person name="Huang J."/>
            <person name="Bowman M."/>
            <person name="Iovene M."/>
            <person name="Sanseverino W."/>
            <person name="Cavagnaro P."/>
            <person name="Yildiz M."/>
            <person name="Macko-Podgorni A."/>
            <person name="Moranska E."/>
            <person name="Grzebelus E."/>
            <person name="Grzebelus D."/>
            <person name="Ashrafi H."/>
            <person name="Zheng Z."/>
            <person name="Cheng S."/>
            <person name="Spooner D."/>
            <person name="Van Deynze A."/>
            <person name="Simon P."/>
        </authorList>
    </citation>
    <scope>NUCLEOTIDE SEQUENCE [LARGE SCALE GENOMIC DNA]</scope>
    <source>
        <tissue evidence="2">Leaf</tissue>
    </source>
</reference>
<dbReference type="AlphaFoldDB" id="A0A162AJE8"/>
<protein>
    <submittedName>
        <fullName evidence="2">Uncharacterized protein</fullName>
    </submittedName>
</protein>
<keyword evidence="1" id="KW-1133">Transmembrane helix</keyword>
<evidence type="ECO:0000256" key="1">
    <source>
        <dbReference type="SAM" id="Phobius"/>
    </source>
</evidence>